<dbReference type="EMBL" id="JBHSGN010000064">
    <property type="protein sequence ID" value="MFC4673916.1"/>
    <property type="molecule type" value="Genomic_DNA"/>
</dbReference>
<feature type="transmembrane region" description="Helical" evidence="6">
    <location>
        <begin position="47"/>
        <end position="63"/>
    </location>
</feature>
<dbReference type="Proteomes" id="UP001596023">
    <property type="component" value="Unassembled WGS sequence"/>
</dbReference>
<evidence type="ECO:0000313" key="7">
    <source>
        <dbReference type="EMBL" id="MFC4673916.1"/>
    </source>
</evidence>
<dbReference type="PANTHER" id="PTHR43461">
    <property type="entry name" value="TRANSMEMBRANE PROTEIN 256"/>
    <property type="match status" value="1"/>
</dbReference>
<feature type="transmembrane region" description="Helical" evidence="6">
    <location>
        <begin position="6"/>
        <end position="27"/>
    </location>
</feature>
<keyword evidence="4 6" id="KW-1133">Transmembrane helix</keyword>
<dbReference type="RefSeq" id="WP_379995674.1">
    <property type="nucleotide sequence ID" value="NZ_JBHSGN010000064.1"/>
</dbReference>
<sequence length="129" mass="14339">MKQTVLIIAAIYGMLSVILGAFGAHAFKDILTPEKLISFETGVRYQMYHAIVLLVIGLTLPFTSPLEKWAAICIITGVLLFSFSIYFLSFSGHWGINLRFLGPVTPVGGLFLIAGWLLLIIFFIKNKIF</sequence>
<evidence type="ECO:0000256" key="6">
    <source>
        <dbReference type="SAM" id="Phobius"/>
    </source>
</evidence>
<proteinExistence type="inferred from homology"/>
<reference evidence="8" key="1">
    <citation type="journal article" date="2019" name="Int. J. Syst. Evol. Microbiol.">
        <title>The Global Catalogue of Microorganisms (GCM) 10K type strain sequencing project: providing services to taxonomists for standard genome sequencing and annotation.</title>
        <authorList>
            <consortium name="The Broad Institute Genomics Platform"/>
            <consortium name="The Broad Institute Genome Sequencing Center for Infectious Disease"/>
            <person name="Wu L."/>
            <person name="Ma J."/>
        </authorList>
    </citation>
    <scope>NUCLEOTIDE SEQUENCE [LARGE SCALE GENOMIC DNA]</scope>
    <source>
        <strain evidence="8">CCUG 66188</strain>
    </source>
</reference>
<keyword evidence="5 6" id="KW-0472">Membrane</keyword>
<evidence type="ECO:0000256" key="5">
    <source>
        <dbReference type="ARBA" id="ARBA00023136"/>
    </source>
</evidence>
<protein>
    <submittedName>
        <fullName evidence="7">DUF423 domain-containing protein</fullName>
    </submittedName>
</protein>
<accession>A0ABV9KVB7</accession>
<comment type="similarity">
    <text evidence="2">Belongs to the UPF0382 family.</text>
</comment>
<evidence type="ECO:0000256" key="4">
    <source>
        <dbReference type="ARBA" id="ARBA00022989"/>
    </source>
</evidence>
<dbReference type="InterPro" id="IPR006696">
    <property type="entry name" value="DUF423"/>
</dbReference>
<organism evidence="7 8">
    <name type="scientific">Dysgonomonas termitidis</name>
    <dbReference type="NCBI Taxonomy" id="1516126"/>
    <lineage>
        <taxon>Bacteria</taxon>
        <taxon>Pseudomonadati</taxon>
        <taxon>Bacteroidota</taxon>
        <taxon>Bacteroidia</taxon>
        <taxon>Bacteroidales</taxon>
        <taxon>Dysgonomonadaceae</taxon>
        <taxon>Dysgonomonas</taxon>
    </lineage>
</organism>
<gene>
    <name evidence="7" type="ORF">ACFO6W_09445</name>
</gene>
<feature type="transmembrane region" description="Helical" evidence="6">
    <location>
        <begin position="69"/>
        <end position="88"/>
    </location>
</feature>
<name>A0ABV9KVB7_9BACT</name>
<comment type="subcellular location">
    <subcellularLocation>
        <location evidence="1">Membrane</location>
        <topology evidence="1">Multi-pass membrane protein</topology>
    </subcellularLocation>
</comment>
<evidence type="ECO:0000256" key="2">
    <source>
        <dbReference type="ARBA" id="ARBA00009694"/>
    </source>
</evidence>
<dbReference type="Pfam" id="PF04241">
    <property type="entry name" value="DUF423"/>
    <property type="match status" value="1"/>
</dbReference>
<keyword evidence="3 6" id="KW-0812">Transmembrane</keyword>
<evidence type="ECO:0000313" key="8">
    <source>
        <dbReference type="Proteomes" id="UP001596023"/>
    </source>
</evidence>
<keyword evidence="8" id="KW-1185">Reference proteome</keyword>
<feature type="transmembrane region" description="Helical" evidence="6">
    <location>
        <begin position="100"/>
        <end position="124"/>
    </location>
</feature>
<dbReference type="PANTHER" id="PTHR43461:SF1">
    <property type="entry name" value="TRANSMEMBRANE PROTEIN 256"/>
    <property type="match status" value="1"/>
</dbReference>
<comment type="caution">
    <text evidence="7">The sequence shown here is derived from an EMBL/GenBank/DDBJ whole genome shotgun (WGS) entry which is preliminary data.</text>
</comment>
<evidence type="ECO:0000256" key="3">
    <source>
        <dbReference type="ARBA" id="ARBA00022692"/>
    </source>
</evidence>
<evidence type="ECO:0000256" key="1">
    <source>
        <dbReference type="ARBA" id="ARBA00004141"/>
    </source>
</evidence>